<evidence type="ECO:0000256" key="10">
    <source>
        <dbReference type="ARBA" id="ARBA00023235"/>
    </source>
</evidence>
<evidence type="ECO:0000259" key="16">
    <source>
        <dbReference type="PROSITE" id="PS51379"/>
    </source>
</evidence>
<dbReference type="InterPro" id="IPR052542">
    <property type="entry name" value="Cholesterol_Oxidase"/>
</dbReference>
<accession>A0AA95NEM3</accession>
<evidence type="ECO:0000256" key="13">
    <source>
        <dbReference type="ARBA" id="ARBA00049723"/>
    </source>
</evidence>
<dbReference type="GO" id="GO:0004769">
    <property type="term" value="F:steroid Delta-isomerase activity"/>
    <property type="evidence" value="ECO:0007669"/>
    <property type="project" value="UniProtKB-EC"/>
</dbReference>
<keyword evidence="8" id="KW-1207">Sterol metabolism</keyword>
<feature type="domain" description="4Fe-4S ferredoxin-type" evidence="16">
    <location>
        <begin position="225"/>
        <end position="254"/>
    </location>
</feature>
<dbReference type="PROSITE" id="PS51379">
    <property type="entry name" value="4FE4S_FER_2"/>
    <property type="match status" value="1"/>
</dbReference>
<dbReference type="Pfam" id="PF05199">
    <property type="entry name" value="GMC_oxred_C"/>
    <property type="match status" value="1"/>
</dbReference>
<dbReference type="GO" id="GO:0016995">
    <property type="term" value="F:cholesterol oxidase activity"/>
    <property type="evidence" value="ECO:0007669"/>
    <property type="project" value="UniProtKB-EC"/>
</dbReference>
<dbReference type="GO" id="GO:0008203">
    <property type="term" value="P:cholesterol metabolic process"/>
    <property type="evidence" value="ECO:0007669"/>
    <property type="project" value="UniProtKB-KW"/>
</dbReference>
<evidence type="ECO:0000313" key="18">
    <source>
        <dbReference type="Proteomes" id="UP001177769"/>
    </source>
</evidence>
<dbReference type="PANTHER" id="PTHR47470">
    <property type="entry name" value="CHOLESTEROL OXIDASE"/>
    <property type="match status" value="1"/>
</dbReference>
<dbReference type="EC" id="5.3.3.1" evidence="11"/>
<proteinExistence type="inferred from homology"/>
<dbReference type="InterPro" id="IPR000172">
    <property type="entry name" value="GMC_OxRdtase_N"/>
</dbReference>
<dbReference type="InterPro" id="IPR000073">
    <property type="entry name" value="AB_hydrolase_1"/>
</dbReference>
<evidence type="ECO:0000256" key="12">
    <source>
        <dbReference type="ARBA" id="ARBA00049645"/>
    </source>
</evidence>
<dbReference type="PANTHER" id="PTHR47470:SF1">
    <property type="entry name" value="FAD-DEPENDENT OXIDOREDUCTASE 2 FAD BINDING DOMAIN-CONTAINING PROTEIN"/>
    <property type="match status" value="1"/>
</dbReference>
<gene>
    <name evidence="17" type="ORF">PFX98_09615</name>
</gene>
<keyword evidence="5" id="KW-0274">FAD</keyword>
<dbReference type="InterPro" id="IPR007867">
    <property type="entry name" value="GMC_OxRtase_C"/>
</dbReference>
<evidence type="ECO:0000256" key="7">
    <source>
        <dbReference type="ARBA" id="ARBA00023098"/>
    </source>
</evidence>
<evidence type="ECO:0000256" key="14">
    <source>
        <dbReference type="ARBA" id="ARBA00049744"/>
    </source>
</evidence>
<organism evidence="17 18">
    <name type="scientific">Paucibacter sediminis</name>
    <dbReference type="NCBI Taxonomy" id="3019553"/>
    <lineage>
        <taxon>Bacteria</taxon>
        <taxon>Pseudomonadati</taxon>
        <taxon>Pseudomonadota</taxon>
        <taxon>Betaproteobacteria</taxon>
        <taxon>Burkholderiales</taxon>
        <taxon>Sphaerotilaceae</taxon>
        <taxon>Roseateles</taxon>
    </lineage>
</organism>
<keyword evidence="4" id="KW-0285">Flavoprotein</keyword>
<dbReference type="GO" id="GO:0050660">
    <property type="term" value="F:flavin adenine dinucleotide binding"/>
    <property type="evidence" value="ECO:0007669"/>
    <property type="project" value="InterPro"/>
</dbReference>
<evidence type="ECO:0000256" key="11">
    <source>
        <dbReference type="ARBA" id="ARBA00038856"/>
    </source>
</evidence>
<evidence type="ECO:0000256" key="1">
    <source>
        <dbReference type="ARBA" id="ARBA00001974"/>
    </source>
</evidence>
<dbReference type="Proteomes" id="UP001177769">
    <property type="component" value="Chromosome"/>
</dbReference>
<keyword evidence="10" id="KW-0413">Isomerase</keyword>
<dbReference type="KEGG" id="pais:PFX98_09615"/>
<dbReference type="InterPro" id="IPR017896">
    <property type="entry name" value="4Fe4S_Fe-S-bd"/>
</dbReference>
<dbReference type="EC" id="1.1.3.6" evidence="13"/>
<dbReference type="Pfam" id="PF00561">
    <property type="entry name" value="Abhydrolase_1"/>
    <property type="match status" value="1"/>
</dbReference>
<comment type="similarity">
    <text evidence="2">Belongs to the GMC oxidoreductase family.</text>
</comment>
<evidence type="ECO:0000256" key="2">
    <source>
        <dbReference type="ARBA" id="ARBA00010790"/>
    </source>
</evidence>
<evidence type="ECO:0000256" key="8">
    <source>
        <dbReference type="ARBA" id="ARBA00023166"/>
    </source>
</evidence>
<keyword evidence="9" id="KW-0753">Steroid metabolism</keyword>
<protein>
    <recommendedName>
        <fullName evidence="14">Cholesterol oxidase</fullName>
        <ecNumber evidence="13">1.1.3.6</ecNumber>
        <ecNumber evidence="11">5.3.3.1</ecNumber>
    </recommendedName>
    <alternativeName>
        <fullName evidence="15">Cholesterol isomerase</fullName>
    </alternativeName>
</protein>
<evidence type="ECO:0000256" key="5">
    <source>
        <dbReference type="ARBA" id="ARBA00022827"/>
    </source>
</evidence>
<dbReference type="SUPFAM" id="SSF53474">
    <property type="entry name" value="alpha/beta-Hydrolases"/>
    <property type="match status" value="1"/>
</dbReference>
<evidence type="ECO:0000256" key="15">
    <source>
        <dbReference type="ARBA" id="ARBA00049778"/>
    </source>
</evidence>
<dbReference type="EMBL" id="CP116346">
    <property type="protein sequence ID" value="WIT13860.1"/>
    <property type="molecule type" value="Genomic_DNA"/>
</dbReference>
<dbReference type="SUPFAM" id="SSF51905">
    <property type="entry name" value="FAD/NAD(P)-binding domain"/>
    <property type="match status" value="1"/>
</dbReference>
<keyword evidence="18" id="KW-1185">Reference proteome</keyword>
<comment type="cofactor">
    <cofactor evidence="1">
        <name>FAD</name>
        <dbReference type="ChEBI" id="CHEBI:57692"/>
    </cofactor>
</comment>
<keyword evidence="7" id="KW-0443">Lipid metabolism</keyword>
<dbReference type="Pfam" id="PF00732">
    <property type="entry name" value="GMC_oxred_N"/>
    <property type="match status" value="1"/>
</dbReference>
<dbReference type="Gene3D" id="3.40.50.1820">
    <property type="entry name" value="alpha/beta hydrolase"/>
    <property type="match status" value="1"/>
</dbReference>
<reference evidence="17" key="1">
    <citation type="submission" date="2023-01" db="EMBL/GenBank/DDBJ databases">
        <title>Whole genome sequence of Paucibacter sp. S2-9 isolated from pond sediment.</title>
        <authorList>
            <person name="Jung J.Y."/>
        </authorList>
    </citation>
    <scope>NUCLEOTIDE SEQUENCE</scope>
    <source>
        <strain evidence="17">S2-9</strain>
    </source>
</reference>
<keyword evidence="3" id="KW-0153">Cholesterol metabolism</keyword>
<keyword evidence="17" id="KW-0378">Hydrolase</keyword>
<dbReference type="GO" id="GO:0016787">
    <property type="term" value="F:hydrolase activity"/>
    <property type="evidence" value="ECO:0007669"/>
    <property type="project" value="UniProtKB-KW"/>
</dbReference>
<evidence type="ECO:0000256" key="6">
    <source>
        <dbReference type="ARBA" id="ARBA00023002"/>
    </source>
</evidence>
<evidence type="ECO:0000256" key="3">
    <source>
        <dbReference type="ARBA" id="ARBA00022548"/>
    </source>
</evidence>
<dbReference type="RefSeq" id="WP_285234979.1">
    <property type="nucleotide sequence ID" value="NZ_CP116346.1"/>
</dbReference>
<keyword evidence="6" id="KW-0560">Oxidoreductase</keyword>
<sequence>MTAPASEAHQAQRWLSQGLERLWWELVQAERAGVRPAFDFDLLIVGSGYGAAVAAAELAGSVDAEGRPQRIALLERGREYLPGAFPARLADLPGAVRFASAEAQAPKGRREGLFDIRLGPDMTVVLANGLGGGSLINAGVMEPAAPAVFAQAPWPAALREEPAPLQVWYERAHARLGSQANTIARLQGHQPRRLQWLQGLACADVPNAQARAARITVALAEHPKSAAGLALERCIACGDCATGCNTGAKESLDTNLLVQAAQAGLQIYTGATVELLLPAAGGGWELQLQHTDELLRAREPAPLRLRAHRVILAAGSLGSTEILMRSRAAGLALSACLGQRFSGNGDVLAAAVDAAQELHGIADEDLAPAERGVGPTITGLLDSGEGFVVEDLAIPGALRWVWEESFALARTLDDLARGDEGRHAGGREPFDDPFAIRPARSLRSVALAIMGLDAAAGELRLPPSKVGAAQESGVLSVHWPTLKDDGQVDARHRWLAERLATQGARLLANPAWRLLPAELEFMLGSTRGPMLTVHPLGGCGMADAADGGVVNQWGQVFTGKNGHASSEVYADLAVLDGAIMPTALGINPALTITALALRAVAAPTGLRHQWGLQAPAVPLQVQGPRPRYRAPAHQPGLPTLAEFRERMAGFVRLPGAPGGEVKYLELSFVYGELPLRQLLQPGPERALRIDAEQGRGMLRLFDTEPDPDAPGRYMVVARERRPGEGKLWMHAERRDEDARWCAPLASAELAVFHRAPSGPLRRRLRGLAAWFMNRGWRDMVFALQDQLAGRVPAQPGQGRSHGFLARLLAQARNAWHLASHAGERRLMDYRLTVGHPAPEAGRLPIWAIGLVGLELRGSKRIGYSRRGNPWMQLSRLYLEPGSPFEPLAGQREAMLELDLYYLARQRVPLLRLTQAQDLPSAIRDVGALMAYAARMLIGLHVWSMRKPDPAPEREIRRLPHAVPDLPAPEIVELPTGRWGEAGAQRRPVGRAPSADDQRTVYCRLTRYRAKRAGATPLLMIHGYSASGTTFAHHSVQPGPAKLLWDEGYDIWIVDMRTSAGMPTARLPWTFEEAAFNDIPVAIDHILQATGQAQLQVLAHCMGSVMLHMALLEPREQPDIEHFYPLRRALMAQRQISKLVISQVTPMLIFSPTNTLRAHLMQYLRPYLPLQDYAFRPAGDKLLDQLIDRLLATLPYPDNEYDIENPPPPSIARTPWVRTRHRMDMLYGRDFAIGNVDQPVFDHIDDHFGPLSLDTVAQAINFARANEITDWQGASVYLDDLSKSLALLQAFPVLSVHGQDNGLCQAESAELTADHYAHVAPGRYRYHVVSEHGHQDCLIGRHAATKVFPVIIDFLREGAADA</sequence>
<name>A0AA95NEM3_9BURK</name>
<dbReference type="InterPro" id="IPR036188">
    <property type="entry name" value="FAD/NAD-bd_sf"/>
</dbReference>
<evidence type="ECO:0000256" key="4">
    <source>
        <dbReference type="ARBA" id="ARBA00022630"/>
    </source>
</evidence>
<dbReference type="Gene3D" id="3.50.50.60">
    <property type="entry name" value="FAD/NAD(P)-binding domain"/>
    <property type="match status" value="3"/>
</dbReference>
<evidence type="ECO:0000256" key="9">
    <source>
        <dbReference type="ARBA" id="ARBA00023221"/>
    </source>
</evidence>
<evidence type="ECO:0000313" key="17">
    <source>
        <dbReference type="EMBL" id="WIT13860.1"/>
    </source>
</evidence>
<dbReference type="InterPro" id="IPR029058">
    <property type="entry name" value="AB_hydrolase_fold"/>
</dbReference>
<comment type="pathway">
    <text evidence="12">Steroid metabolism; cholesterol degradation.</text>
</comment>